<dbReference type="PANTHER" id="PTHR13383:SF11">
    <property type="entry name" value="RIBONUCLEASE H2 SUBUNIT B"/>
    <property type="match status" value="1"/>
</dbReference>
<comment type="caution">
    <text evidence="9">The sequence shown here is derived from an EMBL/GenBank/DDBJ whole genome shotgun (WGS) entry which is preliminary data.</text>
</comment>
<evidence type="ECO:0000256" key="1">
    <source>
        <dbReference type="ARBA" id="ARBA00004123"/>
    </source>
</evidence>
<accession>A0AAV9V680</accession>
<feature type="region of interest" description="Disordered" evidence="6">
    <location>
        <begin position="412"/>
        <end position="447"/>
    </location>
</feature>
<reference evidence="9 10" key="1">
    <citation type="submission" date="2019-10" db="EMBL/GenBank/DDBJ databases">
        <authorList>
            <person name="Palmer J.M."/>
        </authorList>
    </citation>
    <scope>NUCLEOTIDE SEQUENCE [LARGE SCALE GENOMIC DNA]</scope>
    <source>
        <strain evidence="9 10">TWF696</strain>
    </source>
</reference>
<evidence type="ECO:0000256" key="3">
    <source>
        <dbReference type="ARBA" id="ARBA00023242"/>
    </source>
</evidence>
<keyword evidence="10" id="KW-1185">Reference proteome</keyword>
<evidence type="ECO:0000313" key="10">
    <source>
        <dbReference type="Proteomes" id="UP001375240"/>
    </source>
</evidence>
<dbReference type="Pfam" id="PF09468">
    <property type="entry name" value="RNase_H2-Ydr279"/>
    <property type="match status" value="1"/>
</dbReference>
<feature type="domain" description="Rnh202 triple barrel" evidence="8">
    <location>
        <begin position="16"/>
        <end position="143"/>
    </location>
</feature>
<comment type="subcellular location">
    <subcellularLocation>
        <location evidence="1">Nucleus</location>
    </subcellularLocation>
</comment>
<dbReference type="Proteomes" id="UP001375240">
    <property type="component" value="Unassembled WGS sequence"/>
</dbReference>
<evidence type="ECO:0000256" key="6">
    <source>
        <dbReference type="SAM" id="MobiDB-lite"/>
    </source>
</evidence>
<feature type="region of interest" description="Disordered" evidence="6">
    <location>
        <begin position="252"/>
        <end position="272"/>
    </location>
</feature>
<dbReference type="InterPro" id="IPR040456">
    <property type="entry name" value="RNase_H2_suB"/>
</dbReference>
<evidence type="ECO:0000256" key="5">
    <source>
        <dbReference type="ARBA" id="ARBA00033464"/>
    </source>
</evidence>
<evidence type="ECO:0000256" key="2">
    <source>
        <dbReference type="ARBA" id="ARBA00019062"/>
    </source>
</evidence>
<sequence>MASPRVFVLPAGDNDGDVAHTLLTFRHPNTAAPTRYLLHHPPATKDVDVDVDTPFLYEILKIANPVHGARSWLITPDIPPLDIPTDVVRDDDPIPEADEDAENPDADTEESKDDNDNDKEDAPNDKTSLVIKDAHLFITTPVDPLYLLLAHLSADKTSRNFLSLDDLLDGHPASATWSQILTRHPSSQKALAARLLLICDTVSAGDETMYRVNHDKLTNLLISRVEAVAKALPTSLTNHINRKLSKPLSAQAAVGTWKRQAPTNPTDGIINDKELEEEVLQETGESADTATGDTQDAADAQLRREASRLNLNEDESTSTPQPADDASVTQPPDAPEDLLPPPEIQYLASLTHAVQFMQSYLSPALYTALEKELHTRHPLDPLERYQEELKELRAAATAAMDMSMAHTKRTIEDLEGGVTKEEAEREKKRKKKEDDAKKSVGVRKLEKVNTRGMAKMTSFFKKKE</sequence>
<dbReference type="GO" id="GO:0032299">
    <property type="term" value="C:ribonuclease H2 complex"/>
    <property type="evidence" value="ECO:0007669"/>
    <property type="project" value="InterPro"/>
</dbReference>
<dbReference type="CDD" id="cd09270">
    <property type="entry name" value="RNase_H2-B"/>
    <property type="match status" value="1"/>
</dbReference>
<dbReference type="GO" id="GO:0006401">
    <property type="term" value="P:RNA catabolic process"/>
    <property type="evidence" value="ECO:0007669"/>
    <property type="project" value="TreeGrafter"/>
</dbReference>
<evidence type="ECO:0000259" key="8">
    <source>
        <dbReference type="Pfam" id="PF17745"/>
    </source>
</evidence>
<organism evidence="9 10">
    <name type="scientific">Orbilia brochopaga</name>
    <dbReference type="NCBI Taxonomy" id="3140254"/>
    <lineage>
        <taxon>Eukaryota</taxon>
        <taxon>Fungi</taxon>
        <taxon>Dikarya</taxon>
        <taxon>Ascomycota</taxon>
        <taxon>Pezizomycotina</taxon>
        <taxon>Orbiliomycetes</taxon>
        <taxon>Orbiliales</taxon>
        <taxon>Orbiliaceae</taxon>
        <taxon>Orbilia</taxon>
    </lineage>
</organism>
<evidence type="ECO:0000259" key="7">
    <source>
        <dbReference type="Pfam" id="PF09468"/>
    </source>
</evidence>
<feature type="domain" description="Ribonuclease H2 subunit B wHTH" evidence="7">
    <location>
        <begin position="146"/>
        <end position="369"/>
    </location>
</feature>
<gene>
    <name evidence="9" type="ORF">TWF696_003909</name>
</gene>
<name>A0AAV9V680_9PEZI</name>
<dbReference type="EMBL" id="JAVHNQ010000002">
    <property type="protein sequence ID" value="KAK6354773.1"/>
    <property type="molecule type" value="Genomic_DNA"/>
</dbReference>
<protein>
    <recommendedName>
        <fullName evidence="2">Ribonuclease H2 subunit B</fullName>
    </recommendedName>
    <alternativeName>
        <fullName evidence="5">Ribonuclease HI subunit B</fullName>
    </alternativeName>
</protein>
<dbReference type="InterPro" id="IPR019024">
    <property type="entry name" value="RNase_H2_suB_wHTH"/>
</dbReference>
<dbReference type="Gene3D" id="1.10.20.120">
    <property type="match status" value="1"/>
</dbReference>
<feature type="region of interest" description="Disordered" evidence="6">
    <location>
        <begin position="309"/>
        <end position="341"/>
    </location>
</feature>
<proteinExistence type="predicted"/>
<comment type="function">
    <text evidence="4">Non catalytic subunit of RNase H2, an endonuclease that specifically degrades the RNA of RNA:DNA hybrids. Participates in DNA replication, possibly by mediating the removal of lagging-strand Okazaki fragment RNA primers during DNA replication. Mediates the excision of single ribonucleotides from DNA:RNA duplexes.</text>
</comment>
<evidence type="ECO:0000256" key="4">
    <source>
        <dbReference type="ARBA" id="ARBA00024778"/>
    </source>
</evidence>
<evidence type="ECO:0000313" key="9">
    <source>
        <dbReference type="EMBL" id="KAK6354773.1"/>
    </source>
</evidence>
<keyword evidence="3" id="KW-0539">Nucleus</keyword>
<dbReference type="AlphaFoldDB" id="A0AAV9V680"/>
<feature type="compositionally biased region" description="Acidic residues" evidence="6">
    <location>
        <begin position="93"/>
        <end position="119"/>
    </location>
</feature>
<feature type="region of interest" description="Disordered" evidence="6">
    <location>
        <begin position="83"/>
        <end position="125"/>
    </location>
</feature>
<dbReference type="InterPro" id="IPR041195">
    <property type="entry name" value="Rnh202_N"/>
</dbReference>
<feature type="compositionally biased region" description="Basic and acidic residues" evidence="6">
    <location>
        <begin position="418"/>
        <end position="447"/>
    </location>
</feature>
<dbReference type="PANTHER" id="PTHR13383">
    <property type="entry name" value="RIBONUCLEASE H2 SUBUNIT B"/>
    <property type="match status" value="1"/>
</dbReference>
<dbReference type="GO" id="GO:0005654">
    <property type="term" value="C:nucleoplasm"/>
    <property type="evidence" value="ECO:0007669"/>
    <property type="project" value="TreeGrafter"/>
</dbReference>
<dbReference type="Pfam" id="PF17745">
    <property type="entry name" value="Ydr279_N"/>
    <property type="match status" value="1"/>
</dbReference>